<feature type="region of interest" description="Disordered" evidence="2">
    <location>
        <begin position="670"/>
        <end position="712"/>
    </location>
</feature>
<dbReference type="Pfam" id="PF09532">
    <property type="entry name" value="FDF"/>
    <property type="match status" value="1"/>
</dbReference>
<dbReference type="InterPro" id="IPR025768">
    <property type="entry name" value="TFG_box"/>
</dbReference>
<feature type="compositionally biased region" description="Low complexity" evidence="2">
    <location>
        <begin position="333"/>
        <end position="348"/>
    </location>
</feature>
<protein>
    <submittedName>
        <fullName evidence="5">Uncharacterized protein</fullName>
    </submittedName>
</protein>
<dbReference type="PANTHER" id="PTHR13586">
    <property type="entry name" value="SCD6 PROTEIN-RELATED"/>
    <property type="match status" value="1"/>
</dbReference>
<gene>
    <name evidence="5" type="ORF">LIER_21902</name>
</gene>
<reference evidence="5 6" key="1">
    <citation type="submission" date="2024-01" db="EMBL/GenBank/DDBJ databases">
        <title>The complete chloroplast genome sequence of Lithospermum erythrorhizon: insights into the phylogenetic relationship among Boraginaceae species and the maternal lineages of purple gromwells.</title>
        <authorList>
            <person name="Okada T."/>
            <person name="Watanabe K."/>
        </authorList>
    </citation>
    <scope>NUCLEOTIDE SEQUENCE [LARGE SCALE GENOMIC DNA]</scope>
</reference>
<dbReference type="InterPro" id="IPR025609">
    <property type="entry name" value="Lsm14-like_N"/>
</dbReference>
<dbReference type="SMART" id="SM01271">
    <property type="entry name" value="LSM14"/>
    <property type="match status" value="1"/>
</dbReference>
<feature type="region of interest" description="Disordered" evidence="2">
    <location>
        <begin position="408"/>
        <end position="512"/>
    </location>
</feature>
<feature type="compositionally biased region" description="Basic and acidic residues" evidence="2">
    <location>
        <begin position="447"/>
        <end position="461"/>
    </location>
</feature>
<dbReference type="InterPro" id="IPR010920">
    <property type="entry name" value="LSM_dom_sf"/>
</dbReference>
<comment type="caution">
    <text evidence="5">The sequence shown here is derived from an EMBL/GenBank/DDBJ whole genome shotgun (WGS) entry which is preliminary data.</text>
</comment>
<feature type="compositionally biased region" description="Polar residues" evidence="2">
    <location>
        <begin position="427"/>
        <end position="439"/>
    </location>
</feature>
<evidence type="ECO:0000313" key="5">
    <source>
        <dbReference type="EMBL" id="GAA0166837.1"/>
    </source>
</evidence>
<dbReference type="PROSITE" id="PS51536">
    <property type="entry name" value="TFG"/>
    <property type="match status" value="1"/>
</dbReference>
<dbReference type="GO" id="GO:0034063">
    <property type="term" value="P:stress granule assembly"/>
    <property type="evidence" value="ECO:0007669"/>
    <property type="project" value="TreeGrafter"/>
</dbReference>
<evidence type="ECO:0000259" key="4">
    <source>
        <dbReference type="PROSITE" id="PS51536"/>
    </source>
</evidence>
<feature type="compositionally biased region" description="Low complexity" evidence="2">
    <location>
        <begin position="675"/>
        <end position="693"/>
    </location>
</feature>
<organism evidence="5 6">
    <name type="scientific">Lithospermum erythrorhizon</name>
    <name type="common">Purple gromwell</name>
    <name type="synonym">Lithospermum officinale var. erythrorhizon</name>
    <dbReference type="NCBI Taxonomy" id="34254"/>
    <lineage>
        <taxon>Eukaryota</taxon>
        <taxon>Viridiplantae</taxon>
        <taxon>Streptophyta</taxon>
        <taxon>Embryophyta</taxon>
        <taxon>Tracheophyta</taxon>
        <taxon>Spermatophyta</taxon>
        <taxon>Magnoliopsida</taxon>
        <taxon>eudicotyledons</taxon>
        <taxon>Gunneridae</taxon>
        <taxon>Pentapetalae</taxon>
        <taxon>asterids</taxon>
        <taxon>lamiids</taxon>
        <taxon>Boraginales</taxon>
        <taxon>Boraginaceae</taxon>
        <taxon>Boraginoideae</taxon>
        <taxon>Lithospermeae</taxon>
        <taxon>Lithospermum</taxon>
    </lineage>
</organism>
<dbReference type="InterPro" id="IPR019050">
    <property type="entry name" value="FDF_dom"/>
</dbReference>
<feature type="region of interest" description="Disordered" evidence="2">
    <location>
        <begin position="333"/>
        <end position="353"/>
    </location>
</feature>
<dbReference type="EMBL" id="BAABME010005871">
    <property type="protein sequence ID" value="GAA0166837.1"/>
    <property type="molecule type" value="Genomic_DNA"/>
</dbReference>
<dbReference type="PANTHER" id="PTHR13586:SF14">
    <property type="entry name" value="PROTEIN DECAPPING 5-LIKE"/>
    <property type="match status" value="1"/>
</dbReference>
<dbReference type="GO" id="GO:0003729">
    <property type="term" value="F:mRNA binding"/>
    <property type="evidence" value="ECO:0007669"/>
    <property type="project" value="TreeGrafter"/>
</dbReference>
<feature type="compositionally biased region" description="Basic and acidic residues" evidence="2">
    <location>
        <begin position="491"/>
        <end position="512"/>
    </location>
</feature>
<dbReference type="PROSITE" id="PS51512">
    <property type="entry name" value="DFDF"/>
    <property type="match status" value="1"/>
</dbReference>
<dbReference type="Proteomes" id="UP001454036">
    <property type="component" value="Unassembled WGS sequence"/>
</dbReference>
<dbReference type="GO" id="GO:0033962">
    <property type="term" value="P:P-body assembly"/>
    <property type="evidence" value="ECO:0007669"/>
    <property type="project" value="TreeGrafter"/>
</dbReference>
<dbReference type="Gene3D" id="2.30.30.100">
    <property type="match status" value="1"/>
</dbReference>
<accession>A0AAV3QRV3</accession>
<name>A0AAV3QRV3_LITER</name>
<feature type="short sequence motif" description="TFG box" evidence="1">
    <location>
        <begin position="650"/>
        <end position="670"/>
    </location>
</feature>
<dbReference type="SMART" id="SM01199">
    <property type="entry name" value="FDF"/>
    <property type="match status" value="1"/>
</dbReference>
<proteinExistence type="predicted"/>
<dbReference type="AlphaFoldDB" id="A0AAV3QRV3"/>
<dbReference type="Pfam" id="PF12701">
    <property type="entry name" value="LSM14"/>
    <property type="match status" value="1"/>
</dbReference>
<evidence type="ECO:0000256" key="1">
    <source>
        <dbReference type="PROSITE-ProRule" id="PRU00869"/>
    </source>
</evidence>
<dbReference type="SUPFAM" id="SSF50182">
    <property type="entry name" value="Sm-like ribonucleoproteins"/>
    <property type="match status" value="1"/>
</dbReference>
<dbReference type="InterPro" id="IPR025762">
    <property type="entry name" value="DFDF"/>
</dbReference>
<sequence>MVEKEEATLAAQAESFIGSFVSLLTNSNIRYHGFVFYLNPKHSTIGIRIQKKVKSSGTEGQRKDGLQVPPSEGIYEYLYFKGTEIKGLDVKSPRPAQITSNVLDDPAIIQAPDVKSPRPAQTTLNVLDDPAIIQGLDVKCPHPAQSTHNVLDDPAIIQYLSSPPASSSVSLSSSGALQMTNVSHNVQSAVGVPYFRGNHSLHSSIAKPSASSLPPLSLNKSTPAFPTYLPSSSLSQGLIVTQPSQQQTNSSLMNVHSAPNSANVVELEPHHSLIPPISPGVQNGLHASQKSPVCSSGGILSMTAPSTRGSQNGFPPISPGVQNGLFTVPQMSTIDSPSSVRPSSATSSQNCFPPVPPVSATHSLISPLTPVSQSGLRPASLLQQEEIWLSSYHNDYSPVQVSASVTLSSGSESVEEPPQQIVKPQANKMQGATVSSQYHKTYHSRRPRDEKDKDVFQDRPSDQGYGKGRPKLPNGDGLHDQYGYKAHAKARGHEKGRDGLHGAHSHHGYERGREYLPNRGVLHARCGYRSYAKARGHESCDFLVSTRLHGRGYPSGRTKALRPVEKFTEEFNFEAMNEKFNKEEVWGLFDESTTVAISGHKNVDGTDTNIGGAPEAEEDGPVKVDNTPVYCKDDFFDALSSNTLDQQSGRGRVTFYERRKLDSETFGEIQRHQQGRGIQGPCRAGRSQGSYRGRGYDHRGRGRGRTVYSRVT</sequence>
<evidence type="ECO:0000259" key="3">
    <source>
        <dbReference type="PROSITE" id="PS51512"/>
    </source>
</evidence>
<feature type="domain" description="TFG box profile" evidence="4">
    <location>
        <begin position="650"/>
        <end position="670"/>
    </location>
</feature>
<dbReference type="GO" id="GO:0000932">
    <property type="term" value="C:P-body"/>
    <property type="evidence" value="ECO:0007669"/>
    <property type="project" value="TreeGrafter"/>
</dbReference>
<keyword evidence="6" id="KW-1185">Reference proteome</keyword>
<feature type="domain" description="DFDF" evidence="3">
    <location>
        <begin position="559"/>
        <end position="595"/>
    </location>
</feature>
<evidence type="ECO:0000256" key="2">
    <source>
        <dbReference type="SAM" id="MobiDB-lite"/>
    </source>
</evidence>
<evidence type="ECO:0000313" key="6">
    <source>
        <dbReference type="Proteomes" id="UP001454036"/>
    </source>
</evidence>